<dbReference type="EMBL" id="MU853405">
    <property type="protein sequence ID" value="KAK4135837.1"/>
    <property type="molecule type" value="Genomic_DNA"/>
</dbReference>
<feature type="compositionally biased region" description="Polar residues" evidence="1">
    <location>
        <begin position="16"/>
        <end position="25"/>
    </location>
</feature>
<keyword evidence="3" id="KW-1185">Reference proteome</keyword>
<evidence type="ECO:0000313" key="3">
    <source>
        <dbReference type="Proteomes" id="UP001304895"/>
    </source>
</evidence>
<gene>
    <name evidence="2" type="ORF">BT67DRAFT_262392</name>
</gene>
<sequence length="131" mass="14434">MLGISDASLCSRDYPASTSTLSPNHQKPPLRSPHHRLHQFSHQLQLGQLVNSTKPNPLSQLFPSNSLRPQQHHGQTQEAQAPQPESHHQNPSGPNCRDRLGRTCPTLHRDDGRPGAESHSYSPAQPLDAVP</sequence>
<evidence type="ECO:0000313" key="2">
    <source>
        <dbReference type="EMBL" id="KAK4135837.1"/>
    </source>
</evidence>
<reference evidence="2" key="2">
    <citation type="submission" date="2023-05" db="EMBL/GenBank/DDBJ databases">
        <authorList>
            <consortium name="Lawrence Berkeley National Laboratory"/>
            <person name="Steindorff A."/>
            <person name="Hensen N."/>
            <person name="Bonometti L."/>
            <person name="Westerberg I."/>
            <person name="Brannstrom I.O."/>
            <person name="Guillou S."/>
            <person name="Cros-Aarteil S."/>
            <person name="Calhoun S."/>
            <person name="Haridas S."/>
            <person name="Kuo A."/>
            <person name="Mondo S."/>
            <person name="Pangilinan J."/>
            <person name="Riley R."/>
            <person name="Labutti K."/>
            <person name="Andreopoulos B."/>
            <person name="Lipzen A."/>
            <person name="Chen C."/>
            <person name="Yanf M."/>
            <person name="Daum C."/>
            <person name="Ng V."/>
            <person name="Clum A."/>
            <person name="Ohm R."/>
            <person name="Martin F."/>
            <person name="Silar P."/>
            <person name="Natvig D."/>
            <person name="Lalanne C."/>
            <person name="Gautier V."/>
            <person name="Ament-Velasquez S.L."/>
            <person name="Kruys A."/>
            <person name="Hutchinson M.I."/>
            <person name="Powell A.J."/>
            <person name="Barry K."/>
            <person name="Miller A.N."/>
            <person name="Grigoriev I.V."/>
            <person name="Debuchy R."/>
            <person name="Gladieux P."/>
            <person name="Thoren M.H."/>
            <person name="Johannesson H."/>
        </authorList>
    </citation>
    <scope>NUCLEOTIDE SEQUENCE</scope>
    <source>
        <strain evidence="2">CBS 123565</strain>
    </source>
</reference>
<dbReference type="Proteomes" id="UP001304895">
    <property type="component" value="Unassembled WGS sequence"/>
</dbReference>
<protein>
    <submittedName>
        <fullName evidence="2">Uncharacterized protein</fullName>
    </submittedName>
</protein>
<proteinExistence type="predicted"/>
<feature type="compositionally biased region" description="Polar residues" evidence="1">
    <location>
        <begin position="40"/>
        <end position="80"/>
    </location>
</feature>
<comment type="caution">
    <text evidence="2">The sequence shown here is derived from an EMBL/GenBank/DDBJ whole genome shotgun (WGS) entry which is preliminary data.</text>
</comment>
<organism evidence="2 3">
    <name type="scientific">Trichocladium antarcticum</name>
    <dbReference type="NCBI Taxonomy" id="1450529"/>
    <lineage>
        <taxon>Eukaryota</taxon>
        <taxon>Fungi</taxon>
        <taxon>Dikarya</taxon>
        <taxon>Ascomycota</taxon>
        <taxon>Pezizomycotina</taxon>
        <taxon>Sordariomycetes</taxon>
        <taxon>Sordariomycetidae</taxon>
        <taxon>Sordariales</taxon>
        <taxon>Chaetomiaceae</taxon>
        <taxon>Trichocladium</taxon>
    </lineage>
</organism>
<accession>A0AAN6UML5</accession>
<feature type="region of interest" description="Disordered" evidence="1">
    <location>
        <begin position="1"/>
        <end position="131"/>
    </location>
</feature>
<feature type="compositionally biased region" description="Basic and acidic residues" evidence="1">
    <location>
        <begin position="96"/>
        <end position="116"/>
    </location>
</feature>
<evidence type="ECO:0000256" key="1">
    <source>
        <dbReference type="SAM" id="MobiDB-lite"/>
    </source>
</evidence>
<name>A0AAN6UML5_9PEZI</name>
<reference evidence="2" key="1">
    <citation type="journal article" date="2023" name="Mol. Phylogenet. Evol.">
        <title>Genome-scale phylogeny and comparative genomics of the fungal order Sordariales.</title>
        <authorList>
            <person name="Hensen N."/>
            <person name="Bonometti L."/>
            <person name="Westerberg I."/>
            <person name="Brannstrom I.O."/>
            <person name="Guillou S."/>
            <person name="Cros-Aarteil S."/>
            <person name="Calhoun S."/>
            <person name="Haridas S."/>
            <person name="Kuo A."/>
            <person name="Mondo S."/>
            <person name="Pangilinan J."/>
            <person name="Riley R."/>
            <person name="LaButti K."/>
            <person name="Andreopoulos B."/>
            <person name="Lipzen A."/>
            <person name="Chen C."/>
            <person name="Yan M."/>
            <person name="Daum C."/>
            <person name="Ng V."/>
            <person name="Clum A."/>
            <person name="Steindorff A."/>
            <person name="Ohm R.A."/>
            <person name="Martin F."/>
            <person name="Silar P."/>
            <person name="Natvig D.O."/>
            <person name="Lalanne C."/>
            <person name="Gautier V."/>
            <person name="Ament-Velasquez S.L."/>
            <person name="Kruys A."/>
            <person name="Hutchinson M.I."/>
            <person name="Powell A.J."/>
            <person name="Barry K."/>
            <person name="Miller A.N."/>
            <person name="Grigoriev I.V."/>
            <person name="Debuchy R."/>
            <person name="Gladieux P."/>
            <person name="Hiltunen Thoren M."/>
            <person name="Johannesson H."/>
        </authorList>
    </citation>
    <scope>NUCLEOTIDE SEQUENCE</scope>
    <source>
        <strain evidence="2">CBS 123565</strain>
    </source>
</reference>
<dbReference type="AlphaFoldDB" id="A0AAN6UML5"/>